<dbReference type="GO" id="GO:0003724">
    <property type="term" value="F:RNA helicase activity"/>
    <property type="evidence" value="ECO:0007669"/>
    <property type="project" value="TreeGrafter"/>
</dbReference>
<dbReference type="OMA" id="ISHELYY"/>
<dbReference type="KEGG" id="mis:MICPUN_75618"/>
<dbReference type="CDD" id="cd00268">
    <property type="entry name" value="DEADc"/>
    <property type="match status" value="1"/>
</dbReference>
<dbReference type="SUPFAM" id="SSF52540">
    <property type="entry name" value="P-loop containing nucleoside triphosphate hydrolases"/>
    <property type="match status" value="1"/>
</dbReference>
<dbReference type="GO" id="GO:0016787">
    <property type="term" value="F:hydrolase activity"/>
    <property type="evidence" value="ECO:0007669"/>
    <property type="project" value="UniProtKB-KW"/>
</dbReference>
<dbReference type="GO" id="GO:0005829">
    <property type="term" value="C:cytosol"/>
    <property type="evidence" value="ECO:0007669"/>
    <property type="project" value="TreeGrafter"/>
</dbReference>
<evidence type="ECO:0000256" key="3">
    <source>
        <dbReference type="ARBA" id="ARBA00022801"/>
    </source>
</evidence>
<reference evidence="8 9" key="1">
    <citation type="journal article" date="2009" name="Science">
        <title>Green evolution and dynamic adaptations revealed by genomes of the marine picoeukaryotes Micromonas.</title>
        <authorList>
            <person name="Worden A.Z."/>
            <person name="Lee J.H."/>
            <person name="Mock T."/>
            <person name="Rouze P."/>
            <person name="Simmons M.P."/>
            <person name="Aerts A.L."/>
            <person name="Allen A.E."/>
            <person name="Cuvelier M.L."/>
            <person name="Derelle E."/>
            <person name="Everett M.V."/>
            <person name="Foulon E."/>
            <person name="Grimwood J."/>
            <person name="Gundlach H."/>
            <person name="Henrissat B."/>
            <person name="Napoli C."/>
            <person name="McDonald S.M."/>
            <person name="Parker M.S."/>
            <person name="Rombauts S."/>
            <person name="Salamov A."/>
            <person name="Von Dassow P."/>
            <person name="Badger J.H."/>
            <person name="Coutinho P.M."/>
            <person name="Demir E."/>
            <person name="Dubchak I."/>
            <person name="Gentemann C."/>
            <person name="Eikrem W."/>
            <person name="Gready J.E."/>
            <person name="John U."/>
            <person name="Lanier W."/>
            <person name="Lindquist E.A."/>
            <person name="Lucas S."/>
            <person name="Mayer K.F."/>
            <person name="Moreau H."/>
            <person name="Not F."/>
            <person name="Otillar R."/>
            <person name="Panaud O."/>
            <person name="Pangilinan J."/>
            <person name="Paulsen I."/>
            <person name="Piegu B."/>
            <person name="Poliakov A."/>
            <person name="Robbens S."/>
            <person name="Schmutz J."/>
            <person name="Toulza E."/>
            <person name="Wyss T."/>
            <person name="Zelensky A."/>
            <person name="Zhou K."/>
            <person name="Armbrust E.V."/>
            <person name="Bhattacharya D."/>
            <person name="Goodenough U.W."/>
            <person name="Van de Peer Y."/>
            <person name="Grigoriev I.V."/>
        </authorList>
    </citation>
    <scope>NUCLEOTIDE SEQUENCE [LARGE SCALE GENOMIC DNA]</scope>
    <source>
        <strain evidence="9">RCC299 / NOUM17</strain>
    </source>
</reference>
<evidence type="ECO:0000256" key="4">
    <source>
        <dbReference type="ARBA" id="ARBA00022806"/>
    </source>
</evidence>
<evidence type="ECO:0000256" key="5">
    <source>
        <dbReference type="ARBA" id="ARBA00022840"/>
    </source>
</evidence>
<dbReference type="GO" id="GO:0003676">
    <property type="term" value="F:nucleic acid binding"/>
    <property type="evidence" value="ECO:0007669"/>
    <property type="project" value="InterPro"/>
</dbReference>
<gene>
    <name evidence="8" type="ORF">MICPUN_75618</name>
</gene>
<keyword evidence="5" id="KW-0067">ATP-binding</keyword>
<keyword evidence="3" id="KW-0378">Hydrolase</keyword>
<proteinExistence type="inferred from homology"/>
<dbReference type="Pfam" id="PF00270">
    <property type="entry name" value="DEAD"/>
    <property type="match status" value="1"/>
</dbReference>
<comment type="similarity">
    <text evidence="1">Belongs to the DEAD box helicase family. DDX21/DDX50 subfamily.</text>
</comment>
<evidence type="ECO:0000256" key="1">
    <source>
        <dbReference type="ARBA" id="ARBA00006517"/>
    </source>
</evidence>
<evidence type="ECO:0000256" key="2">
    <source>
        <dbReference type="ARBA" id="ARBA00022741"/>
    </source>
</evidence>
<evidence type="ECO:0000313" key="9">
    <source>
        <dbReference type="Proteomes" id="UP000002009"/>
    </source>
</evidence>
<feature type="non-terminal residue" evidence="8">
    <location>
        <position position="338"/>
    </location>
</feature>
<dbReference type="InterPro" id="IPR050079">
    <property type="entry name" value="DEAD_box_RNA_helicase"/>
</dbReference>
<evidence type="ECO:0008006" key="10">
    <source>
        <dbReference type="Google" id="ProtNLM"/>
    </source>
</evidence>
<dbReference type="AlphaFoldDB" id="C1DZ78"/>
<organism evidence="8 9">
    <name type="scientific">Micromonas commoda (strain RCC299 / NOUM17 / CCMP2709)</name>
    <name type="common">Picoplanktonic green alga</name>
    <dbReference type="NCBI Taxonomy" id="296587"/>
    <lineage>
        <taxon>Eukaryota</taxon>
        <taxon>Viridiplantae</taxon>
        <taxon>Chlorophyta</taxon>
        <taxon>Mamiellophyceae</taxon>
        <taxon>Mamiellales</taxon>
        <taxon>Mamiellaceae</taxon>
        <taxon>Micromonas</taxon>
    </lineage>
</organism>
<name>C1DZ78_MICCC</name>
<keyword evidence="2" id="KW-0547">Nucleotide-binding</keyword>
<dbReference type="Proteomes" id="UP000002009">
    <property type="component" value="Chromosome 2"/>
</dbReference>
<dbReference type="PROSITE" id="PS51194">
    <property type="entry name" value="HELICASE_CTER"/>
    <property type="match status" value="1"/>
</dbReference>
<dbReference type="eggNOG" id="KOG0335">
    <property type="taxonomic scope" value="Eukaryota"/>
</dbReference>
<dbReference type="InParanoid" id="C1DZ78"/>
<dbReference type="InterPro" id="IPR014001">
    <property type="entry name" value="Helicase_ATP-bd"/>
</dbReference>
<feature type="domain" description="Helicase ATP-binding" evidence="6">
    <location>
        <begin position="8"/>
        <end position="190"/>
    </location>
</feature>
<keyword evidence="4" id="KW-0347">Helicase</keyword>
<dbReference type="STRING" id="296587.C1DZ78"/>
<dbReference type="SMART" id="SM00490">
    <property type="entry name" value="HELICc"/>
    <property type="match status" value="1"/>
</dbReference>
<dbReference type="InterPro" id="IPR027417">
    <property type="entry name" value="P-loop_NTPase"/>
</dbReference>
<dbReference type="PANTHER" id="PTHR47959">
    <property type="entry name" value="ATP-DEPENDENT RNA HELICASE RHLE-RELATED"/>
    <property type="match status" value="1"/>
</dbReference>
<protein>
    <recommendedName>
        <fullName evidence="10">DEAD/DEAH box helicase</fullName>
    </recommendedName>
</protein>
<dbReference type="Pfam" id="PF00271">
    <property type="entry name" value="Helicase_C"/>
    <property type="match status" value="1"/>
</dbReference>
<dbReference type="CDD" id="cd18787">
    <property type="entry name" value="SF2_C_DEAD"/>
    <property type="match status" value="1"/>
</dbReference>
<accession>C1DZ78</accession>
<dbReference type="InterPro" id="IPR011545">
    <property type="entry name" value="DEAD/DEAH_box_helicase_dom"/>
</dbReference>
<evidence type="ECO:0000259" key="7">
    <source>
        <dbReference type="PROSITE" id="PS51194"/>
    </source>
</evidence>
<feature type="non-terminal residue" evidence="8">
    <location>
        <position position="1"/>
    </location>
</feature>
<sequence length="338" mass="35861">TPVQRHTVPLALAGRDVIASAATGSGKTAAYLIPALAEMLANEKDDTASTPARPRCVVLVPTRELAHQVTLQAKRLCFKTGLKVATLHGGQSVKPQLEQLAQGPDVVVATPGRLLTCAKDEPYLDMSNVRTLVVDEADQMLDMGFEPQVREILIGGCGTPPPRQSLLFSATFPPNVQALAARLVMSPGLGSGLYGNIGGAAAANITQHLLLADHLRERKMELLVAVLRSRPLERRTLVFVAAKADAKWSSAIPDPTLFSADELHGDCSQGARTRALDAFATGAVRVLVATDVASRGLDLPDVTHVVNFDLPTDSRDFDAYVHRIGRTARAGKGGTSTS</sequence>
<keyword evidence="9" id="KW-1185">Reference proteome</keyword>
<dbReference type="SMART" id="SM00487">
    <property type="entry name" value="DEXDc"/>
    <property type="match status" value="1"/>
</dbReference>
<dbReference type="GeneID" id="8241493"/>
<dbReference type="RefSeq" id="XP_002499808.1">
    <property type="nucleotide sequence ID" value="XM_002499762.1"/>
</dbReference>
<dbReference type="Gene3D" id="3.40.50.300">
    <property type="entry name" value="P-loop containing nucleotide triphosphate hydrolases"/>
    <property type="match status" value="2"/>
</dbReference>
<evidence type="ECO:0000259" key="6">
    <source>
        <dbReference type="PROSITE" id="PS51192"/>
    </source>
</evidence>
<dbReference type="PROSITE" id="PS51192">
    <property type="entry name" value="HELICASE_ATP_BIND_1"/>
    <property type="match status" value="1"/>
</dbReference>
<dbReference type="OrthoDB" id="196131at2759"/>
<dbReference type="EMBL" id="CP001323">
    <property type="protein sequence ID" value="ACO61066.1"/>
    <property type="molecule type" value="Genomic_DNA"/>
</dbReference>
<dbReference type="PANTHER" id="PTHR47959:SF1">
    <property type="entry name" value="ATP-DEPENDENT RNA HELICASE DBPA"/>
    <property type="match status" value="1"/>
</dbReference>
<dbReference type="GO" id="GO:0005524">
    <property type="term" value="F:ATP binding"/>
    <property type="evidence" value="ECO:0007669"/>
    <property type="project" value="UniProtKB-KW"/>
</dbReference>
<dbReference type="InterPro" id="IPR044742">
    <property type="entry name" value="DEAD/DEAH_RhlB"/>
</dbReference>
<feature type="domain" description="Helicase C-terminal" evidence="7">
    <location>
        <begin position="219"/>
        <end position="338"/>
    </location>
</feature>
<dbReference type="InterPro" id="IPR001650">
    <property type="entry name" value="Helicase_C-like"/>
</dbReference>
<evidence type="ECO:0000313" key="8">
    <source>
        <dbReference type="EMBL" id="ACO61066.1"/>
    </source>
</evidence>